<comment type="caution">
    <text evidence="1">The sequence shown here is derived from an EMBL/GenBank/DDBJ whole genome shotgun (WGS) entry which is preliminary data.</text>
</comment>
<dbReference type="Proteomes" id="UP001356427">
    <property type="component" value="Unassembled WGS sequence"/>
</dbReference>
<proteinExistence type="predicted"/>
<evidence type="ECO:0000313" key="1">
    <source>
        <dbReference type="EMBL" id="KAK6326633.1"/>
    </source>
</evidence>
<gene>
    <name evidence="1" type="ORF">J4Q44_G00022780</name>
</gene>
<reference evidence="1 2" key="1">
    <citation type="submission" date="2021-04" db="EMBL/GenBank/DDBJ databases">
        <authorList>
            <person name="De Guttry C."/>
            <person name="Zahm M."/>
            <person name="Klopp C."/>
            <person name="Cabau C."/>
            <person name="Louis A."/>
            <person name="Berthelot C."/>
            <person name="Parey E."/>
            <person name="Roest Crollius H."/>
            <person name="Montfort J."/>
            <person name="Robinson-Rechavi M."/>
            <person name="Bucao C."/>
            <person name="Bouchez O."/>
            <person name="Gislard M."/>
            <person name="Lluch J."/>
            <person name="Milhes M."/>
            <person name="Lampietro C."/>
            <person name="Lopez Roques C."/>
            <person name="Donnadieu C."/>
            <person name="Braasch I."/>
            <person name="Desvignes T."/>
            <person name="Postlethwait J."/>
            <person name="Bobe J."/>
            <person name="Wedekind C."/>
            <person name="Guiguen Y."/>
        </authorList>
    </citation>
    <scope>NUCLEOTIDE SEQUENCE [LARGE SCALE GENOMIC DNA]</scope>
    <source>
        <strain evidence="1">Cs_M1</strain>
        <tissue evidence="1">Blood</tissue>
    </source>
</reference>
<protein>
    <submittedName>
        <fullName evidence="1">Uncharacterized protein</fullName>
    </submittedName>
</protein>
<name>A0AAN8MH29_9TELE</name>
<feature type="non-terminal residue" evidence="1">
    <location>
        <position position="1"/>
    </location>
</feature>
<sequence>REKKWVYVSSSKPFFFLYVKRPSECWLTEPDTLQALFAGEPAGSRHFHFSKEEDYQKRDQREYQRWHLRRCGTTAFPCPSSLCYLLWGQHPPLLSSTLELHDLPSSLSPSFTPALFPFSFCE</sequence>
<organism evidence="1 2">
    <name type="scientific">Coregonus suidteri</name>
    <dbReference type="NCBI Taxonomy" id="861788"/>
    <lineage>
        <taxon>Eukaryota</taxon>
        <taxon>Metazoa</taxon>
        <taxon>Chordata</taxon>
        <taxon>Craniata</taxon>
        <taxon>Vertebrata</taxon>
        <taxon>Euteleostomi</taxon>
        <taxon>Actinopterygii</taxon>
        <taxon>Neopterygii</taxon>
        <taxon>Teleostei</taxon>
        <taxon>Protacanthopterygii</taxon>
        <taxon>Salmoniformes</taxon>
        <taxon>Salmonidae</taxon>
        <taxon>Coregoninae</taxon>
        <taxon>Coregonus</taxon>
    </lineage>
</organism>
<evidence type="ECO:0000313" key="2">
    <source>
        <dbReference type="Proteomes" id="UP001356427"/>
    </source>
</evidence>
<dbReference type="EMBL" id="JAGTTL010000002">
    <property type="protein sequence ID" value="KAK6326633.1"/>
    <property type="molecule type" value="Genomic_DNA"/>
</dbReference>
<keyword evidence="2" id="KW-1185">Reference proteome</keyword>
<dbReference type="AlphaFoldDB" id="A0AAN8MH29"/>
<accession>A0AAN8MH29</accession>